<accession>A0ABU5VXP9</accession>
<comment type="similarity">
    <text evidence="2">Belongs to the phospholipase D family.</text>
</comment>
<evidence type="ECO:0000256" key="4">
    <source>
        <dbReference type="ARBA" id="ARBA00022801"/>
    </source>
</evidence>
<name>A0ABU5VXP9_9BACT</name>
<reference evidence="9 10" key="1">
    <citation type="submission" date="2023-11" db="EMBL/GenBank/DDBJ databases">
        <title>A Novel Polar Bacteriovorax (B. antarcticus) Isolated from the Biocrust in Antarctica.</title>
        <authorList>
            <person name="Mun W."/>
            <person name="Choi S.Y."/>
            <person name="Mitchell R.J."/>
        </authorList>
    </citation>
    <scope>NUCLEOTIDE SEQUENCE [LARGE SCALE GENOMIC DNA]</scope>
    <source>
        <strain evidence="9 10">PP10</strain>
    </source>
</reference>
<feature type="domain" description="PLD phosphodiesterase" evidence="8">
    <location>
        <begin position="292"/>
        <end position="319"/>
    </location>
</feature>
<dbReference type="Proteomes" id="UP001302274">
    <property type="component" value="Unassembled WGS sequence"/>
</dbReference>
<keyword evidence="5" id="KW-0442">Lipid degradation</keyword>
<sequence length="374" mass="41262">MKFNPKFAIFFIVTLLAISGCTKPVNLIGSVTNKQVMDQDDVEEKSGDQLIVIPEELDRPIIEAIKSARHTIDLSNYHLSNRSVVSALIESANTGVHIRVILDNGVLTGSSTAKKIVNNLIQNNIQVKPSSKFFSITHQKSFVVDNKTVLISTINLVTTLATTRDFGLITHDKNVIQEVNAVFQADWENADTEGGVTPELSQERLVWSPINSLPKLVTLISSAKVDIKVMVENLGSTEILKALIDQSKAGITIKVLTPGCIVGNAMRNRPFIKQLQDNNIENKVSQAAPDADHPYIHAKMILVDNESFFIGSENFSFNSLMKARELGIITTDFENSKKISQVFDHDWGNSLSPEQVTAEDCQKASWKPTPPQTP</sequence>
<evidence type="ECO:0000256" key="6">
    <source>
        <dbReference type="ARBA" id="ARBA00023098"/>
    </source>
</evidence>
<comment type="caution">
    <text evidence="9">The sequence shown here is derived from an EMBL/GenBank/DDBJ whole genome shotgun (WGS) entry which is preliminary data.</text>
</comment>
<dbReference type="PROSITE" id="PS51257">
    <property type="entry name" value="PROKAR_LIPOPROTEIN"/>
    <property type="match status" value="1"/>
</dbReference>
<proteinExistence type="inferred from homology"/>
<evidence type="ECO:0000259" key="8">
    <source>
        <dbReference type="PROSITE" id="PS50035"/>
    </source>
</evidence>
<dbReference type="Gene3D" id="3.30.870.10">
    <property type="entry name" value="Endonuclease Chain A"/>
    <property type="match status" value="2"/>
</dbReference>
<evidence type="ECO:0000313" key="9">
    <source>
        <dbReference type="EMBL" id="MEA9357838.1"/>
    </source>
</evidence>
<evidence type="ECO:0000256" key="7">
    <source>
        <dbReference type="SAM" id="MobiDB-lite"/>
    </source>
</evidence>
<dbReference type="SUPFAM" id="SSF56024">
    <property type="entry name" value="Phospholipase D/nuclease"/>
    <property type="match status" value="2"/>
</dbReference>
<evidence type="ECO:0000256" key="2">
    <source>
        <dbReference type="ARBA" id="ARBA00008664"/>
    </source>
</evidence>
<protein>
    <recommendedName>
        <fullName evidence="3">phospholipase D</fullName>
        <ecNumber evidence="3">3.1.4.4</ecNumber>
    </recommendedName>
</protein>
<evidence type="ECO:0000256" key="5">
    <source>
        <dbReference type="ARBA" id="ARBA00022963"/>
    </source>
</evidence>
<evidence type="ECO:0000256" key="1">
    <source>
        <dbReference type="ARBA" id="ARBA00000798"/>
    </source>
</evidence>
<evidence type="ECO:0000313" key="10">
    <source>
        <dbReference type="Proteomes" id="UP001302274"/>
    </source>
</evidence>
<keyword evidence="10" id="KW-1185">Reference proteome</keyword>
<dbReference type="EMBL" id="JAYGJQ010000002">
    <property type="protein sequence ID" value="MEA9357838.1"/>
    <property type="molecule type" value="Genomic_DNA"/>
</dbReference>
<organism evidence="9 10">
    <name type="scientific">Bacteriovorax antarcticus</name>
    <dbReference type="NCBI Taxonomy" id="3088717"/>
    <lineage>
        <taxon>Bacteria</taxon>
        <taxon>Pseudomonadati</taxon>
        <taxon>Bdellovibrionota</taxon>
        <taxon>Bacteriovoracia</taxon>
        <taxon>Bacteriovoracales</taxon>
        <taxon>Bacteriovoracaceae</taxon>
        <taxon>Bacteriovorax</taxon>
    </lineage>
</organism>
<dbReference type="EC" id="3.1.4.4" evidence="3"/>
<dbReference type="InterPro" id="IPR001736">
    <property type="entry name" value="PLipase_D/transphosphatidylase"/>
</dbReference>
<dbReference type="SMART" id="SM00155">
    <property type="entry name" value="PLDc"/>
    <property type="match status" value="2"/>
</dbReference>
<comment type="catalytic activity">
    <reaction evidence="1">
        <text>a 1,2-diacyl-sn-glycero-3-phosphocholine + H2O = a 1,2-diacyl-sn-glycero-3-phosphate + choline + H(+)</text>
        <dbReference type="Rhea" id="RHEA:14445"/>
        <dbReference type="ChEBI" id="CHEBI:15354"/>
        <dbReference type="ChEBI" id="CHEBI:15377"/>
        <dbReference type="ChEBI" id="CHEBI:15378"/>
        <dbReference type="ChEBI" id="CHEBI:57643"/>
        <dbReference type="ChEBI" id="CHEBI:58608"/>
        <dbReference type="EC" id="3.1.4.4"/>
    </reaction>
</comment>
<keyword evidence="4" id="KW-0378">Hydrolase</keyword>
<dbReference type="RefSeq" id="WP_323578009.1">
    <property type="nucleotide sequence ID" value="NZ_JAYGJQ010000002.1"/>
</dbReference>
<dbReference type="PANTHER" id="PTHR43856:SF1">
    <property type="entry name" value="MITOCHONDRIAL CARDIOLIPIN HYDROLASE"/>
    <property type="match status" value="1"/>
</dbReference>
<dbReference type="Pfam" id="PF13091">
    <property type="entry name" value="PLDc_2"/>
    <property type="match status" value="2"/>
</dbReference>
<gene>
    <name evidence="9" type="ORF">SHI21_16525</name>
</gene>
<feature type="region of interest" description="Disordered" evidence="7">
    <location>
        <begin position="354"/>
        <end position="374"/>
    </location>
</feature>
<dbReference type="InterPro" id="IPR051406">
    <property type="entry name" value="PLD_domain"/>
</dbReference>
<dbReference type="InterPro" id="IPR025202">
    <property type="entry name" value="PLD-like_dom"/>
</dbReference>
<dbReference type="PANTHER" id="PTHR43856">
    <property type="entry name" value="CARDIOLIPIN HYDROLASE"/>
    <property type="match status" value="1"/>
</dbReference>
<feature type="domain" description="PLD phosphodiesterase" evidence="8">
    <location>
        <begin position="133"/>
        <end position="160"/>
    </location>
</feature>
<evidence type="ECO:0000256" key="3">
    <source>
        <dbReference type="ARBA" id="ARBA00012027"/>
    </source>
</evidence>
<keyword evidence="6" id="KW-0443">Lipid metabolism</keyword>
<dbReference type="PROSITE" id="PS50035">
    <property type="entry name" value="PLD"/>
    <property type="match status" value="2"/>
</dbReference>